<comment type="caution">
    <text evidence="1">The sequence shown here is derived from an EMBL/GenBank/DDBJ whole genome shotgun (WGS) entry which is preliminary data.</text>
</comment>
<dbReference type="AlphaFoldDB" id="A0A4Y9QV40"/>
<evidence type="ECO:0008006" key="3">
    <source>
        <dbReference type="Google" id="ProtNLM"/>
    </source>
</evidence>
<protein>
    <recommendedName>
        <fullName evidence="3">NIPSNAP family containing protein</fullName>
    </recommendedName>
</protein>
<gene>
    <name evidence="1" type="ORF">E4M00_16655</name>
</gene>
<evidence type="ECO:0000313" key="2">
    <source>
        <dbReference type="Proteomes" id="UP000298127"/>
    </source>
</evidence>
<organism evidence="1 2">
    <name type="scientific">Orlajensenia leifsoniae</name>
    <dbReference type="NCBI Taxonomy" id="2561933"/>
    <lineage>
        <taxon>Bacteria</taxon>
        <taxon>Bacillati</taxon>
        <taxon>Actinomycetota</taxon>
        <taxon>Actinomycetes</taxon>
        <taxon>Micrococcales</taxon>
        <taxon>Microbacteriaceae</taxon>
        <taxon>Orlajensenia</taxon>
    </lineage>
</organism>
<proteinExistence type="predicted"/>
<sequence length="102" mass="11223">MTTTTQLRLYDLVPTEVDAFIEWWNARLVPARAAHGFVVEFAYLDRDASKFSWALSLPTDAAGFAAAEATYMTSPERESAFDGVPQRVASSHVALVDAISVR</sequence>
<accession>A0A4Y9QV40</accession>
<dbReference type="EMBL" id="SPQZ01000008">
    <property type="protein sequence ID" value="TFV95006.1"/>
    <property type="molecule type" value="Genomic_DNA"/>
</dbReference>
<name>A0A4Y9QV40_9MICO</name>
<reference evidence="1 2" key="1">
    <citation type="journal article" date="2018" name="J. Microbiol.">
        <title>Leifsonia flava sp. nov., a novel actinobacterium isolated from the rhizosphere of Aquilegia viridiflora.</title>
        <authorList>
            <person name="Cai Y."/>
            <person name="Tao W.Z."/>
            <person name="Ma Y.J."/>
            <person name="Cheng J."/>
            <person name="Zhang M.Y."/>
            <person name="Zhang Y.X."/>
        </authorList>
    </citation>
    <scope>NUCLEOTIDE SEQUENCE [LARGE SCALE GENOMIC DNA]</scope>
    <source>
        <strain evidence="1 2">SYP-B2174</strain>
    </source>
</reference>
<dbReference type="RefSeq" id="WP_135121599.1">
    <property type="nucleotide sequence ID" value="NZ_SPQZ01000008.1"/>
</dbReference>
<dbReference type="Proteomes" id="UP000298127">
    <property type="component" value="Unassembled WGS sequence"/>
</dbReference>
<evidence type="ECO:0000313" key="1">
    <source>
        <dbReference type="EMBL" id="TFV95006.1"/>
    </source>
</evidence>
<keyword evidence="2" id="KW-1185">Reference proteome</keyword>